<keyword evidence="8 15" id="KW-0418">Kinase</keyword>
<dbReference type="InterPro" id="IPR003594">
    <property type="entry name" value="HATPase_dom"/>
</dbReference>
<dbReference type="CDD" id="cd06225">
    <property type="entry name" value="HAMP"/>
    <property type="match status" value="1"/>
</dbReference>
<protein>
    <recommendedName>
        <fullName evidence="3">histidine kinase</fullName>
        <ecNumber evidence="3">2.7.13.3</ecNumber>
    </recommendedName>
</protein>
<organism evidence="15 16">
    <name type="scientific">Haloferula helveola</name>
    <dbReference type="NCBI Taxonomy" id="490095"/>
    <lineage>
        <taxon>Bacteria</taxon>
        <taxon>Pseudomonadati</taxon>
        <taxon>Verrucomicrobiota</taxon>
        <taxon>Verrucomicrobiia</taxon>
        <taxon>Verrucomicrobiales</taxon>
        <taxon>Verrucomicrobiaceae</taxon>
        <taxon>Haloferula</taxon>
    </lineage>
</organism>
<dbReference type="Gene3D" id="1.10.287.130">
    <property type="match status" value="1"/>
</dbReference>
<sequence length="480" mass="52862">MRLTRITLLIIALIIGSGFYLLVRRQLDEVEPQTFQATEESMVDTAHLLASFVEADLDGGEFDPERFAKAFDISESREFRARIYSHLKTTVGVGAYVTDRQGIVLFDSKYPERVGQDFSAMRDVHLTLQGHYGARSSRSEEGDPASSVLHIAAPVGDPENPWGVLTVYKPQSDVLPIVRRRRSEIWWGTGLIGGGILFLVGAVFIWQYRPISRLTDYARAIEQGKRPPSPPLGAGREVNTLARALESMREALEGRKYAERYVQTLTHEMKSPLAAIRGAAELLDENMPAADRSRFLNNIRAESARADRLLNRLLELSALEGRSQLDSTDTVDFSDVVRRAIDQGRPLAELAGVTLSIDLPEEPVEVLGDAFILRAAVTNLLENAIDFSPSGETVSIRLSGSDETVLTIEDHGPGIPDYAREKIFERFFSLRHLKAGRKGTGLGLTLVKEAAELHGGRIALDPVDPNGTRAVLTLPSAGKP</sequence>
<dbReference type="NCBIfam" id="NF008312">
    <property type="entry name" value="PRK11100.1"/>
    <property type="match status" value="1"/>
</dbReference>
<dbReference type="PROSITE" id="PS50885">
    <property type="entry name" value="HAMP"/>
    <property type="match status" value="1"/>
</dbReference>
<dbReference type="SUPFAM" id="SSF158472">
    <property type="entry name" value="HAMP domain-like"/>
    <property type="match status" value="1"/>
</dbReference>
<dbReference type="PROSITE" id="PS50109">
    <property type="entry name" value="HIS_KIN"/>
    <property type="match status" value="1"/>
</dbReference>
<evidence type="ECO:0000256" key="12">
    <source>
        <dbReference type="SAM" id="Phobius"/>
    </source>
</evidence>
<evidence type="ECO:0000256" key="4">
    <source>
        <dbReference type="ARBA" id="ARBA00022475"/>
    </source>
</evidence>
<evidence type="ECO:0000256" key="8">
    <source>
        <dbReference type="ARBA" id="ARBA00022777"/>
    </source>
</evidence>
<evidence type="ECO:0000256" key="3">
    <source>
        <dbReference type="ARBA" id="ARBA00012438"/>
    </source>
</evidence>
<dbReference type="Proteomes" id="UP001374893">
    <property type="component" value="Chromosome"/>
</dbReference>
<dbReference type="SMART" id="SM00304">
    <property type="entry name" value="HAMP"/>
    <property type="match status" value="1"/>
</dbReference>
<evidence type="ECO:0000256" key="1">
    <source>
        <dbReference type="ARBA" id="ARBA00000085"/>
    </source>
</evidence>
<keyword evidence="4" id="KW-1003">Cell membrane</keyword>
<evidence type="ECO:0000256" key="5">
    <source>
        <dbReference type="ARBA" id="ARBA00022553"/>
    </source>
</evidence>
<dbReference type="InterPro" id="IPR003661">
    <property type="entry name" value="HisK_dim/P_dom"/>
</dbReference>
<keyword evidence="16" id="KW-1185">Reference proteome</keyword>
<evidence type="ECO:0000256" key="11">
    <source>
        <dbReference type="ARBA" id="ARBA00023136"/>
    </source>
</evidence>
<dbReference type="PRINTS" id="PR00344">
    <property type="entry name" value="BCTRLSENSOR"/>
</dbReference>
<feature type="transmembrane region" description="Helical" evidence="12">
    <location>
        <begin position="185"/>
        <end position="206"/>
    </location>
</feature>
<keyword evidence="11 12" id="KW-0472">Membrane</keyword>
<dbReference type="RefSeq" id="WP_338685474.1">
    <property type="nucleotide sequence ID" value="NZ_AP024702.1"/>
</dbReference>
<dbReference type="InterPro" id="IPR036097">
    <property type="entry name" value="HisK_dim/P_sf"/>
</dbReference>
<dbReference type="EMBL" id="AP024702">
    <property type="protein sequence ID" value="BCX49037.1"/>
    <property type="molecule type" value="Genomic_DNA"/>
</dbReference>
<dbReference type="PANTHER" id="PTHR45436">
    <property type="entry name" value="SENSOR HISTIDINE KINASE YKOH"/>
    <property type="match status" value="1"/>
</dbReference>
<dbReference type="EC" id="2.7.13.3" evidence="3"/>
<dbReference type="InterPro" id="IPR005467">
    <property type="entry name" value="His_kinase_dom"/>
</dbReference>
<keyword evidence="6" id="KW-0808">Transferase</keyword>
<evidence type="ECO:0000259" key="14">
    <source>
        <dbReference type="PROSITE" id="PS50885"/>
    </source>
</evidence>
<dbReference type="Gene3D" id="6.10.340.10">
    <property type="match status" value="1"/>
</dbReference>
<dbReference type="Gene3D" id="3.30.565.10">
    <property type="entry name" value="Histidine kinase-like ATPase, C-terminal domain"/>
    <property type="match status" value="1"/>
</dbReference>
<keyword evidence="5" id="KW-0597">Phosphoprotein</keyword>
<gene>
    <name evidence="15" type="primary">creC</name>
    <name evidence="15" type="ORF">HAHE_29450</name>
</gene>
<feature type="domain" description="Histidine kinase" evidence="13">
    <location>
        <begin position="264"/>
        <end position="478"/>
    </location>
</feature>
<reference evidence="15 16" key="1">
    <citation type="submission" date="2021-06" db="EMBL/GenBank/DDBJ databases">
        <title>Complete genome of Haloferula helveola possessing various polysaccharide degrading enzymes.</title>
        <authorList>
            <person name="Takami H."/>
            <person name="Huang C."/>
            <person name="Hamasaki K."/>
        </authorList>
    </citation>
    <scope>NUCLEOTIDE SEQUENCE [LARGE SCALE GENOMIC DNA]</scope>
    <source>
        <strain evidence="15 16">CN-1</strain>
    </source>
</reference>
<dbReference type="InterPro" id="IPR003660">
    <property type="entry name" value="HAMP_dom"/>
</dbReference>
<feature type="domain" description="HAMP" evidence="14">
    <location>
        <begin position="209"/>
        <end position="257"/>
    </location>
</feature>
<keyword evidence="7 12" id="KW-0812">Transmembrane</keyword>
<dbReference type="Pfam" id="PF02518">
    <property type="entry name" value="HATPase_c"/>
    <property type="match status" value="1"/>
</dbReference>
<keyword evidence="9 12" id="KW-1133">Transmembrane helix</keyword>
<dbReference type="SUPFAM" id="SSF103190">
    <property type="entry name" value="Sensory domain-like"/>
    <property type="match status" value="1"/>
</dbReference>
<dbReference type="InterPro" id="IPR036890">
    <property type="entry name" value="HATPase_C_sf"/>
</dbReference>
<dbReference type="InterPro" id="IPR004358">
    <property type="entry name" value="Sig_transdc_His_kin-like_C"/>
</dbReference>
<dbReference type="Pfam" id="PF00672">
    <property type="entry name" value="HAMP"/>
    <property type="match status" value="1"/>
</dbReference>
<dbReference type="PANTHER" id="PTHR45436:SF10">
    <property type="entry name" value="HISTIDINE KINASE"/>
    <property type="match status" value="1"/>
</dbReference>
<evidence type="ECO:0000256" key="7">
    <source>
        <dbReference type="ARBA" id="ARBA00022692"/>
    </source>
</evidence>
<name>A0ABN6H7W3_9BACT</name>
<dbReference type="SMART" id="SM00388">
    <property type="entry name" value="HisKA"/>
    <property type="match status" value="1"/>
</dbReference>
<comment type="subcellular location">
    <subcellularLocation>
        <location evidence="2">Cell membrane</location>
        <topology evidence="2">Multi-pass membrane protein</topology>
    </subcellularLocation>
</comment>
<dbReference type="GO" id="GO:0016301">
    <property type="term" value="F:kinase activity"/>
    <property type="evidence" value="ECO:0007669"/>
    <property type="project" value="UniProtKB-KW"/>
</dbReference>
<evidence type="ECO:0000259" key="13">
    <source>
        <dbReference type="PROSITE" id="PS50109"/>
    </source>
</evidence>
<dbReference type="CDD" id="cd00082">
    <property type="entry name" value="HisKA"/>
    <property type="match status" value="1"/>
</dbReference>
<evidence type="ECO:0000256" key="10">
    <source>
        <dbReference type="ARBA" id="ARBA00023012"/>
    </source>
</evidence>
<evidence type="ECO:0000313" key="15">
    <source>
        <dbReference type="EMBL" id="BCX49037.1"/>
    </source>
</evidence>
<evidence type="ECO:0000313" key="16">
    <source>
        <dbReference type="Proteomes" id="UP001374893"/>
    </source>
</evidence>
<evidence type="ECO:0000256" key="6">
    <source>
        <dbReference type="ARBA" id="ARBA00022679"/>
    </source>
</evidence>
<dbReference type="SMART" id="SM00387">
    <property type="entry name" value="HATPase_c"/>
    <property type="match status" value="1"/>
</dbReference>
<keyword evidence="10" id="KW-0902">Two-component regulatory system</keyword>
<accession>A0ABN6H7W3</accession>
<dbReference type="SUPFAM" id="SSF47384">
    <property type="entry name" value="Homodimeric domain of signal transducing histidine kinase"/>
    <property type="match status" value="1"/>
</dbReference>
<proteinExistence type="predicted"/>
<dbReference type="Pfam" id="PF00512">
    <property type="entry name" value="HisKA"/>
    <property type="match status" value="1"/>
</dbReference>
<evidence type="ECO:0000256" key="2">
    <source>
        <dbReference type="ARBA" id="ARBA00004651"/>
    </source>
</evidence>
<dbReference type="SUPFAM" id="SSF55874">
    <property type="entry name" value="ATPase domain of HSP90 chaperone/DNA topoisomerase II/histidine kinase"/>
    <property type="match status" value="1"/>
</dbReference>
<dbReference type="InterPro" id="IPR050428">
    <property type="entry name" value="TCS_sensor_his_kinase"/>
</dbReference>
<feature type="transmembrane region" description="Helical" evidence="12">
    <location>
        <begin position="6"/>
        <end position="23"/>
    </location>
</feature>
<comment type="catalytic activity">
    <reaction evidence="1">
        <text>ATP + protein L-histidine = ADP + protein N-phospho-L-histidine.</text>
        <dbReference type="EC" id="2.7.13.3"/>
    </reaction>
</comment>
<dbReference type="InterPro" id="IPR029151">
    <property type="entry name" value="Sensor-like_sf"/>
</dbReference>
<evidence type="ECO:0000256" key="9">
    <source>
        <dbReference type="ARBA" id="ARBA00022989"/>
    </source>
</evidence>